<gene>
    <name evidence="2" type="ORF">B0H65DRAFT_467992</name>
</gene>
<dbReference type="Proteomes" id="UP001278500">
    <property type="component" value="Unassembled WGS sequence"/>
</dbReference>
<keyword evidence="3" id="KW-1185">Reference proteome</keyword>
<accession>A0AAE0JBW6</accession>
<evidence type="ECO:0000256" key="1">
    <source>
        <dbReference type="SAM" id="MobiDB-lite"/>
    </source>
</evidence>
<dbReference type="RefSeq" id="XP_062680144.1">
    <property type="nucleotide sequence ID" value="XM_062826938.1"/>
</dbReference>
<protein>
    <submittedName>
        <fullName evidence="2">Uncharacterized protein</fullName>
    </submittedName>
</protein>
<proteinExistence type="predicted"/>
<evidence type="ECO:0000313" key="3">
    <source>
        <dbReference type="Proteomes" id="UP001278500"/>
    </source>
</evidence>
<dbReference type="GeneID" id="87864092"/>
<name>A0AAE0JBW6_9PEZI</name>
<sequence length="129" mass="14514">MTSNPDTPMLSVEPTTTLVLYNPVDFDVVMKEDGEAQIPTGIVSVDNPPPWLVTLHQQLTTAHNHLREIAVTVGQEQIHELASLKEQYEVLKKKLHHRHQPLRSRIRGLAKPDHPPRTAGPTGQLPLRF</sequence>
<dbReference type="EMBL" id="JAUEPP010000005">
    <property type="protein sequence ID" value="KAK3342351.1"/>
    <property type="molecule type" value="Genomic_DNA"/>
</dbReference>
<feature type="region of interest" description="Disordered" evidence="1">
    <location>
        <begin position="96"/>
        <end position="129"/>
    </location>
</feature>
<evidence type="ECO:0000313" key="2">
    <source>
        <dbReference type="EMBL" id="KAK3342351.1"/>
    </source>
</evidence>
<reference evidence="2" key="2">
    <citation type="submission" date="2023-06" db="EMBL/GenBank/DDBJ databases">
        <authorList>
            <consortium name="Lawrence Berkeley National Laboratory"/>
            <person name="Haridas S."/>
            <person name="Hensen N."/>
            <person name="Bonometti L."/>
            <person name="Westerberg I."/>
            <person name="Brannstrom I.O."/>
            <person name="Guillou S."/>
            <person name="Cros-Aarteil S."/>
            <person name="Calhoun S."/>
            <person name="Kuo A."/>
            <person name="Mondo S."/>
            <person name="Pangilinan J."/>
            <person name="Riley R."/>
            <person name="Labutti K."/>
            <person name="Andreopoulos B."/>
            <person name="Lipzen A."/>
            <person name="Chen C."/>
            <person name="Yanf M."/>
            <person name="Daum C."/>
            <person name="Ng V."/>
            <person name="Clum A."/>
            <person name="Steindorff A."/>
            <person name="Ohm R."/>
            <person name="Martin F."/>
            <person name="Silar P."/>
            <person name="Natvig D."/>
            <person name="Lalanne C."/>
            <person name="Gautier V."/>
            <person name="Ament-Velasquez S.L."/>
            <person name="Kruys A."/>
            <person name="Hutchinson M.I."/>
            <person name="Powell A.J."/>
            <person name="Barry K."/>
            <person name="Miller A.N."/>
            <person name="Grigoriev I.V."/>
            <person name="Debuchy R."/>
            <person name="Gladieux P."/>
            <person name="Thoren M.H."/>
            <person name="Johannesson H."/>
        </authorList>
    </citation>
    <scope>NUCLEOTIDE SEQUENCE</scope>
    <source>
        <strain evidence="2">CBS 560.94</strain>
    </source>
</reference>
<reference evidence="2" key="1">
    <citation type="journal article" date="2023" name="Mol. Phylogenet. Evol.">
        <title>Genome-scale phylogeny and comparative genomics of the fungal order Sordariales.</title>
        <authorList>
            <person name="Hensen N."/>
            <person name="Bonometti L."/>
            <person name="Westerberg I."/>
            <person name="Brannstrom I.O."/>
            <person name="Guillou S."/>
            <person name="Cros-Aarteil S."/>
            <person name="Calhoun S."/>
            <person name="Haridas S."/>
            <person name="Kuo A."/>
            <person name="Mondo S."/>
            <person name="Pangilinan J."/>
            <person name="Riley R."/>
            <person name="LaButti K."/>
            <person name="Andreopoulos B."/>
            <person name="Lipzen A."/>
            <person name="Chen C."/>
            <person name="Yan M."/>
            <person name="Daum C."/>
            <person name="Ng V."/>
            <person name="Clum A."/>
            <person name="Steindorff A."/>
            <person name="Ohm R.A."/>
            <person name="Martin F."/>
            <person name="Silar P."/>
            <person name="Natvig D.O."/>
            <person name="Lalanne C."/>
            <person name="Gautier V."/>
            <person name="Ament-Velasquez S.L."/>
            <person name="Kruys A."/>
            <person name="Hutchinson M.I."/>
            <person name="Powell A.J."/>
            <person name="Barry K."/>
            <person name="Miller A.N."/>
            <person name="Grigoriev I.V."/>
            <person name="Debuchy R."/>
            <person name="Gladieux P."/>
            <person name="Hiltunen Thoren M."/>
            <person name="Johannesson H."/>
        </authorList>
    </citation>
    <scope>NUCLEOTIDE SEQUENCE</scope>
    <source>
        <strain evidence="2">CBS 560.94</strain>
    </source>
</reference>
<comment type="caution">
    <text evidence="2">The sequence shown here is derived from an EMBL/GenBank/DDBJ whole genome shotgun (WGS) entry which is preliminary data.</text>
</comment>
<organism evidence="2 3">
    <name type="scientific">Neurospora tetraspora</name>
    <dbReference type="NCBI Taxonomy" id="94610"/>
    <lineage>
        <taxon>Eukaryota</taxon>
        <taxon>Fungi</taxon>
        <taxon>Dikarya</taxon>
        <taxon>Ascomycota</taxon>
        <taxon>Pezizomycotina</taxon>
        <taxon>Sordariomycetes</taxon>
        <taxon>Sordariomycetidae</taxon>
        <taxon>Sordariales</taxon>
        <taxon>Sordariaceae</taxon>
        <taxon>Neurospora</taxon>
    </lineage>
</organism>
<dbReference type="AlphaFoldDB" id="A0AAE0JBW6"/>
<feature type="compositionally biased region" description="Basic residues" evidence="1">
    <location>
        <begin position="96"/>
        <end position="108"/>
    </location>
</feature>